<reference evidence="2 3" key="1">
    <citation type="submission" date="2024-05" db="EMBL/GenBank/DDBJ databases">
        <title>A high-quality chromosomal-level genome assembly of Topmouth culter (Culter alburnus).</title>
        <authorList>
            <person name="Zhao H."/>
        </authorList>
    </citation>
    <scope>NUCLEOTIDE SEQUENCE [LARGE SCALE GENOMIC DNA]</scope>
    <source>
        <strain evidence="2">CATC2023</strain>
        <tissue evidence="2">Muscle</tissue>
    </source>
</reference>
<organism evidence="2 3">
    <name type="scientific">Culter alburnus</name>
    <name type="common">Topmouth culter</name>
    <dbReference type="NCBI Taxonomy" id="194366"/>
    <lineage>
        <taxon>Eukaryota</taxon>
        <taxon>Metazoa</taxon>
        <taxon>Chordata</taxon>
        <taxon>Craniata</taxon>
        <taxon>Vertebrata</taxon>
        <taxon>Euteleostomi</taxon>
        <taxon>Actinopterygii</taxon>
        <taxon>Neopterygii</taxon>
        <taxon>Teleostei</taxon>
        <taxon>Ostariophysi</taxon>
        <taxon>Cypriniformes</taxon>
        <taxon>Xenocyprididae</taxon>
        <taxon>Xenocypridinae</taxon>
        <taxon>Culter</taxon>
    </lineage>
</organism>
<evidence type="ECO:0000313" key="2">
    <source>
        <dbReference type="EMBL" id="KAK9958227.1"/>
    </source>
</evidence>
<proteinExistence type="predicted"/>
<evidence type="ECO:0000256" key="1">
    <source>
        <dbReference type="SAM" id="MobiDB-lite"/>
    </source>
</evidence>
<comment type="caution">
    <text evidence="2">The sequence shown here is derived from an EMBL/GenBank/DDBJ whole genome shotgun (WGS) entry which is preliminary data.</text>
</comment>
<dbReference type="Proteomes" id="UP001479290">
    <property type="component" value="Unassembled WGS sequence"/>
</dbReference>
<evidence type="ECO:0000313" key="3">
    <source>
        <dbReference type="Proteomes" id="UP001479290"/>
    </source>
</evidence>
<protein>
    <submittedName>
        <fullName evidence="2">Uncharacterized protein</fullName>
    </submittedName>
</protein>
<dbReference type="EMBL" id="JAWDJR010000019">
    <property type="protein sequence ID" value="KAK9958227.1"/>
    <property type="molecule type" value="Genomic_DNA"/>
</dbReference>
<accession>A0AAW1ZBI1</accession>
<dbReference type="AlphaFoldDB" id="A0AAW1ZBI1"/>
<keyword evidence="3" id="KW-1185">Reference proteome</keyword>
<name>A0AAW1ZBI1_CULAL</name>
<sequence>MKSDGSVRPAFKAMIQFKGDRSISPEPSCVSKKSDQSMMEPVTFKGKHTSTNMREQSMDTRGTIRGRHMPSNLRYNTST</sequence>
<gene>
    <name evidence="2" type="ORF">ABG768_012400</name>
</gene>
<feature type="region of interest" description="Disordered" evidence="1">
    <location>
        <begin position="19"/>
        <end position="79"/>
    </location>
</feature>